<dbReference type="InterPro" id="IPR011426">
    <property type="entry name" value="CamS"/>
</dbReference>
<reference evidence="3 4" key="1">
    <citation type="journal article" date="2015" name="Genome Announc.">
        <title>Expanding the biotechnology potential of lactobacilli through comparative genomics of 213 strains and associated genera.</title>
        <authorList>
            <person name="Sun Z."/>
            <person name="Harris H.M."/>
            <person name="McCann A."/>
            <person name="Guo C."/>
            <person name="Argimon S."/>
            <person name="Zhang W."/>
            <person name="Yang X."/>
            <person name="Jeffery I.B."/>
            <person name="Cooney J.C."/>
            <person name="Kagawa T.F."/>
            <person name="Liu W."/>
            <person name="Song Y."/>
            <person name="Salvetti E."/>
            <person name="Wrobel A."/>
            <person name="Rasinkangas P."/>
            <person name="Parkhill J."/>
            <person name="Rea M.C."/>
            <person name="O'Sullivan O."/>
            <person name="Ritari J."/>
            <person name="Douillard F.P."/>
            <person name="Paul Ross R."/>
            <person name="Yang R."/>
            <person name="Briner A.E."/>
            <person name="Felis G.E."/>
            <person name="de Vos W.M."/>
            <person name="Barrangou R."/>
            <person name="Klaenhammer T.R."/>
            <person name="Caufield P.W."/>
            <person name="Cui Y."/>
            <person name="Zhang H."/>
            <person name="O'Toole P.W."/>
        </authorList>
    </citation>
    <scope>NUCLEOTIDE SEQUENCE [LARGE SCALE GENOMIC DNA]</scope>
    <source>
        <strain evidence="3 4">DSM 12744</strain>
    </source>
</reference>
<evidence type="ECO:0000256" key="2">
    <source>
        <dbReference type="SAM" id="SignalP"/>
    </source>
</evidence>
<keyword evidence="4" id="KW-1185">Reference proteome</keyword>
<evidence type="ECO:0000313" key="4">
    <source>
        <dbReference type="Proteomes" id="UP000051330"/>
    </source>
</evidence>
<keyword evidence="3" id="KW-0449">Lipoprotein</keyword>
<sequence>MNDVMWKRSLALFAVALLLVLGGCGQLTNSSSTASTGTTSNRKVQTTGNYSTTGYNSVVTEGHYKTSAARGVAADYANNALDVKGMETGLMQLSQDVFSPNKYTFQEGQYISAANVKNWLGRKSKSNATGLNPEANGSTDPDKRVPEYLGTMVEQDYMTGSGSKLSLGGISIALGMNAVDYYQKEQYGATFQTKVNKDKQLQEGKTMAQEIVDRLRAKNNVGNVPIFVTIYSLAEQDSLVSGSFIAKATATGKTIDKWDSVDQQSGVLPTVNNQKPINSADATAFNNFKTQVQNFFPNLSGVTASVHYLDGALTQMTVNIQTQFYGQTEIMSFTNYVASVANKLLPGNAPIQIIVSSVNTTQALITRNSGEKEFTTNVLQNY</sequence>
<dbReference type="CDD" id="cd13441">
    <property type="entry name" value="CamS_repeat_1"/>
    <property type="match status" value="1"/>
</dbReference>
<feature type="region of interest" description="Disordered" evidence="1">
    <location>
        <begin position="30"/>
        <end position="49"/>
    </location>
</feature>
<dbReference type="EMBL" id="AZEC01000009">
    <property type="protein sequence ID" value="KRL12236.1"/>
    <property type="molecule type" value="Genomic_DNA"/>
</dbReference>
<accession>A0A0R1MWG8</accession>
<dbReference type="Pfam" id="PF07537">
    <property type="entry name" value="CamS"/>
    <property type="match status" value="1"/>
</dbReference>
<dbReference type="CDD" id="cd13440">
    <property type="entry name" value="CamS_repeat_2"/>
    <property type="match status" value="1"/>
</dbReference>
<dbReference type="PIRSF" id="PIRSF012509">
    <property type="entry name" value="CamS"/>
    <property type="match status" value="1"/>
</dbReference>
<organism evidence="3 4">
    <name type="scientific">Schleiferilactobacillus perolens DSM 12744</name>
    <dbReference type="NCBI Taxonomy" id="1423792"/>
    <lineage>
        <taxon>Bacteria</taxon>
        <taxon>Bacillati</taxon>
        <taxon>Bacillota</taxon>
        <taxon>Bacilli</taxon>
        <taxon>Lactobacillales</taxon>
        <taxon>Lactobacillaceae</taxon>
        <taxon>Schleiferilactobacillus</taxon>
    </lineage>
</organism>
<evidence type="ECO:0000256" key="1">
    <source>
        <dbReference type="SAM" id="MobiDB-lite"/>
    </source>
</evidence>
<comment type="caution">
    <text evidence="3">The sequence shown here is derived from an EMBL/GenBank/DDBJ whole genome shotgun (WGS) entry which is preliminary data.</text>
</comment>
<dbReference type="Gene3D" id="3.10.570.10">
    <property type="entry name" value="sex pheromone staph- cam373 precursor domain"/>
    <property type="match status" value="1"/>
</dbReference>
<dbReference type="PATRIC" id="fig|1423792.3.peg.3198"/>
<gene>
    <name evidence="3" type="ORF">FD09_GL003106</name>
</gene>
<name>A0A0R1MWG8_9LACO</name>
<feature type="signal peptide" evidence="2">
    <location>
        <begin position="1"/>
        <end position="34"/>
    </location>
</feature>
<dbReference type="AlphaFoldDB" id="A0A0R1MWG8"/>
<feature type="compositionally biased region" description="Low complexity" evidence="1">
    <location>
        <begin position="30"/>
        <end position="40"/>
    </location>
</feature>
<keyword evidence="2" id="KW-0732">Signal</keyword>
<feature type="compositionally biased region" description="Polar residues" evidence="1">
    <location>
        <begin position="126"/>
        <end position="139"/>
    </location>
</feature>
<feature type="region of interest" description="Disordered" evidence="1">
    <location>
        <begin position="125"/>
        <end position="144"/>
    </location>
</feature>
<evidence type="ECO:0000313" key="3">
    <source>
        <dbReference type="EMBL" id="KRL12236.1"/>
    </source>
</evidence>
<dbReference type="PROSITE" id="PS51257">
    <property type="entry name" value="PROKAR_LIPOPROTEIN"/>
    <property type="match status" value="1"/>
</dbReference>
<dbReference type="STRING" id="1423792.FD09_GL003106"/>
<dbReference type="Proteomes" id="UP000051330">
    <property type="component" value="Unassembled WGS sequence"/>
</dbReference>
<proteinExistence type="predicted"/>
<feature type="chain" id="PRO_5006408053" evidence="2">
    <location>
        <begin position="35"/>
        <end position="382"/>
    </location>
</feature>
<protein>
    <submittedName>
        <fullName evidence="3">Lipoprotein</fullName>
    </submittedName>
</protein>